<feature type="domain" description="TF-B3" evidence="7">
    <location>
        <begin position="77"/>
        <end position="138"/>
    </location>
</feature>
<evidence type="ECO:0000256" key="6">
    <source>
        <dbReference type="ARBA" id="ARBA00023242"/>
    </source>
</evidence>
<evidence type="ECO:0000256" key="1">
    <source>
        <dbReference type="ARBA" id="ARBA00004123"/>
    </source>
</evidence>
<dbReference type="Proteomes" id="UP000504607">
    <property type="component" value="Chromosome 2"/>
</dbReference>
<feature type="domain" description="TF-B3" evidence="7">
    <location>
        <begin position="206"/>
        <end position="305"/>
    </location>
</feature>
<dbReference type="PANTHER" id="PTHR31674">
    <property type="entry name" value="B3 DOMAIN-CONTAINING PROTEIN REM-LIKE 3-RELATED"/>
    <property type="match status" value="1"/>
</dbReference>
<dbReference type="Pfam" id="PF02362">
    <property type="entry name" value="B3"/>
    <property type="match status" value="2"/>
</dbReference>
<proteinExistence type="predicted"/>
<dbReference type="InterPro" id="IPR039218">
    <property type="entry name" value="REM_fam"/>
</dbReference>
<dbReference type="RefSeq" id="XP_010913439.3">
    <property type="nucleotide sequence ID" value="XM_010915137.3"/>
</dbReference>
<reference evidence="9" key="1">
    <citation type="submission" date="2025-08" db="UniProtKB">
        <authorList>
            <consortium name="RefSeq"/>
        </authorList>
    </citation>
    <scope>IDENTIFICATION</scope>
</reference>
<keyword evidence="3" id="KW-0805">Transcription regulation</keyword>
<dbReference type="GO" id="GO:0005634">
    <property type="term" value="C:nucleus"/>
    <property type="evidence" value="ECO:0007669"/>
    <property type="project" value="UniProtKB-SubCell"/>
</dbReference>
<protein>
    <submittedName>
        <fullName evidence="9">B3 domain-containing protein Os03g0212300 isoform X1</fullName>
    </submittedName>
</protein>
<dbReference type="SMART" id="SM01019">
    <property type="entry name" value="B3"/>
    <property type="match status" value="2"/>
</dbReference>
<sequence length="305" mass="35664">MGSVKYSLFFPDMLSVTSILSVHHSLLSPISPPIYLLLLRRCPIRSRSKRVRMERSSLRSCSRVSLTDLKKVEKADTAVLRSPLGKSWHVKVHGNFKDMYFGEGWQDFAVAHDLSVGFLLVFKYKGNMEFKVTIFDLSACEKEYNPFHANCSSDIDRRPISGSSEQLVAEHKKFIAYLNRQVAIRDFKPVKKVYETRSCCSLGPHFKAIIKHYNLKLKPYMNVPTIFQASYSLSSKRQVILRDPQWQLWPVRLYHRRRNTMVQTHFGSGWREFHMYNNLKEGDTCIFEIIPEDQNDIMHVHIFRK</sequence>
<keyword evidence="2" id="KW-0677">Repeat</keyword>
<dbReference type="InParanoid" id="A0A6I9QSG3"/>
<keyword evidence="5" id="KW-0804">Transcription</keyword>
<evidence type="ECO:0000313" key="9">
    <source>
        <dbReference type="RefSeq" id="XP_010913439.3"/>
    </source>
</evidence>
<dbReference type="SUPFAM" id="SSF101936">
    <property type="entry name" value="DNA-binding pseudobarrel domain"/>
    <property type="match status" value="2"/>
</dbReference>
<keyword evidence="4" id="KW-0238">DNA-binding</keyword>
<dbReference type="Gene3D" id="2.40.330.10">
    <property type="entry name" value="DNA-binding pseudobarrel domain"/>
    <property type="match status" value="2"/>
</dbReference>
<evidence type="ECO:0000256" key="5">
    <source>
        <dbReference type="ARBA" id="ARBA00023163"/>
    </source>
</evidence>
<keyword evidence="8" id="KW-1185">Reference proteome</keyword>
<evidence type="ECO:0000259" key="7">
    <source>
        <dbReference type="PROSITE" id="PS50863"/>
    </source>
</evidence>
<dbReference type="AlphaFoldDB" id="A0A6I9QSG3"/>
<accession>A0A6I9QSG3</accession>
<organism evidence="8 9">
    <name type="scientific">Elaeis guineensis var. tenera</name>
    <name type="common">Oil palm</name>
    <dbReference type="NCBI Taxonomy" id="51953"/>
    <lineage>
        <taxon>Eukaryota</taxon>
        <taxon>Viridiplantae</taxon>
        <taxon>Streptophyta</taxon>
        <taxon>Embryophyta</taxon>
        <taxon>Tracheophyta</taxon>
        <taxon>Spermatophyta</taxon>
        <taxon>Magnoliopsida</taxon>
        <taxon>Liliopsida</taxon>
        <taxon>Arecaceae</taxon>
        <taxon>Arecoideae</taxon>
        <taxon>Cocoseae</taxon>
        <taxon>Elaeidinae</taxon>
        <taxon>Elaeis</taxon>
    </lineage>
</organism>
<dbReference type="PROSITE" id="PS50863">
    <property type="entry name" value="B3"/>
    <property type="match status" value="2"/>
</dbReference>
<evidence type="ECO:0000256" key="4">
    <source>
        <dbReference type="ARBA" id="ARBA00023125"/>
    </source>
</evidence>
<keyword evidence="6" id="KW-0539">Nucleus</keyword>
<gene>
    <name evidence="9" type="primary">LOC105039125</name>
</gene>
<evidence type="ECO:0000313" key="8">
    <source>
        <dbReference type="Proteomes" id="UP000504607"/>
    </source>
</evidence>
<dbReference type="OrthoDB" id="725474at2759"/>
<dbReference type="PANTHER" id="PTHR31674:SF62">
    <property type="entry name" value="B3 DOMAIN-CONTAINING PROTEIN REM14-RELATED"/>
    <property type="match status" value="1"/>
</dbReference>
<evidence type="ECO:0000256" key="3">
    <source>
        <dbReference type="ARBA" id="ARBA00023015"/>
    </source>
</evidence>
<name>A0A6I9QSG3_ELAGV</name>
<comment type="subcellular location">
    <subcellularLocation>
        <location evidence="1">Nucleus</location>
    </subcellularLocation>
</comment>
<dbReference type="InterPro" id="IPR015300">
    <property type="entry name" value="DNA-bd_pseudobarrel_sf"/>
</dbReference>
<dbReference type="GO" id="GO:0003677">
    <property type="term" value="F:DNA binding"/>
    <property type="evidence" value="ECO:0007669"/>
    <property type="project" value="UniProtKB-KW"/>
</dbReference>
<dbReference type="CDD" id="cd10017">
    <property type="entry name" value="B3_DNA"/>
    <property type="match status" value="2"/>
</dbReference>
<evidence type="ECO:0000256" key="2">
    <source>
        <dbReference type="ARBA" id="ARBA00022737"/>
    </source>
</evidence>
<dbReference type="InterPro" id="IPR003340">
    <property type="entry name" value="B3_DNA-bd"/>
</dbReference>